<evidence type="ECO:0000313" key="1">
    <source>
        <dbReference type="EMBL" id="SFK31770.1"/>
    </source>
</evidence>
<dbReference type="EMBL" id="FORP01000018">
    <property type="protein sequence ID" value="SFK31770.1"/>
    <property type="molecule type" value="Genomic_DNA"/>
</dbReference>
<protein>
    <submittedName>
        <fullName evidence="1">Uncharacterized protein</fullName>
    </submittedName>
</protein>
<proteinExistence type="predicted"/>
<keyword evidence="2" id="KW-1185">Reference proteome</keyword>
<dbReference type="OrthoDB" id="8746011at2"/>
<dbReference type="STRING" id="115433.SAMN05421835_11825"/>
<organism evidence="1 2">
    <name type="scientific">Amycolatopsis sacchari</name>
    <dbReference type="NCBI Taxonomy" id="115433"/>
    <lineage>
        <taxon>Bacteria</taxon>
        <taxon>Bacillati</taxon>
        <taxon>Actinomycetota</taxon>
        <taxon>Actinomycetes</taxon>
        <taxon>Pseudonocardiales</taxon>
        <taxon>Pseudonocardiaceae</taxon>
        <taxon>Amycolatopsis</taxon>
    </lineage>
</organism>
<name>A0A1I3YJ01_9PSEU</name>
<dbReference type="Proteomes" id="UP000199025">
    <property type="component" value="Unassembled WGS sequence"/>
</dbReference>
<evidence type="ECO:0000313" key="2">
    <source>
        <dbReference type="Proteomes" id="UP000199025"/>
    </source>
</evidence>
<sequence>MTGLLTTILEAHGGLARWQEARRISARQFSGGVLWGLKGHPGAANDVTVTVDLHREFTSHEPFSEEGHRTSFTPERVAIETTGGEVVEELRNPRESFAGHELSTPWNRLQLAYFTGYAMWTYLTEPVSLTFPGVETEEIDPWTEDGEKFRRLRVRYPADLATHSPEQTLYVDSDGLLRRRDYNVDVAGGAPSAHYISGHREVSGLVIPSERLIYSRDEHGAKVPEPLIVSVHLEDIEVH</sequence>
<reference evidence="1 2" key="1">
    <citation type="submission" date="2016-10" db="EMBL/GenBank/DDBJ databases">
        <authorList>
            <person name="de Groot N.N."/>
        </authorList>
    </citation>
    <scope>NUCLEOTIDE SEQUENCE [LARGE SCALE GENOMIC DNA]</scope>
    <source>
        <strain evidence="1 2">DSM 44468</strain>
    </source>
</reference>
<accession>A0A1I3YJ01</accession>
<gene>
    <name evidence="1" type="ORF">SAMN05421835_11825</name>
</gene>
<dbReference type="AlphaFoldDB" id="A0A1I3YJ01"/>
<dbReference type="RefSeq" id="WP_091512431.1">
    <property type="nucleotide sequence ID" value="NZ_CBDQZW010000015.1"/>
</dbReference>